<dbReference type="InterPro" id="IPR001279">
    <property type="entry name" value="Metallo-B-lactamas"/>
</dbReference>
<proteinExistence type="predicted"/>
<evidence type="ECO:0000259" key="1">
    <source>
        <dbReference type="SMART" id="SM00849"/>
    </source>
</evidence>
<dbReference type="PANTHER" id="PTHR42951">
    <property type="entry name" value="METALLO-BETA-LACTAMASE DOMAIN-CONTAINING"/>
    <property type="match status" value="1"/>
</dbReference>
<name>A0AAQ4CRG6_9CREN</name>
<dbReference type="InterPro" id="IPR050855">
    <property type="entry name" value="NDM-1-like"/>
</dbReference>
<sequence length="307" mass="35583">MEIPFRFERITDNVYAFIQGDGDWFLSNAGVILGKNYIVVIDSLSNEKMARNFIHEIRKITEKPIKFLINTHEHEDHIWTNHLFNAITICHTNCRVKTLEGKNRGINPYEGIFNLDFSGWRYTPQDISIENEMTIYLDDSEIRIKYVGYAHTTSDIYVYLPDEKVVFTGDLLFSPPCTPFALMGYIQGYINALDNLAGLNADVFIPGHGEVSYDRKALYEARDYLIFVKEEARKYMKQGIDDPIKASYDINLGKYDSWKNKERIIGNLARAFSELKGEPPASKLKDMDKIILEMIKYKSRIETSHNY</sequence>
<dbReference type="RefSeq" id="WP_229572271.1">
    <property type="nucleotide sequence ID" value="NZ_AP025226.1"/>
</dbReference>
<dbReference type="PANTHER" id="PTHR42951:SF18">
    <property type="entry name" value="METALLO-HYDROLASE MJ0296-RELATED"/>
    <property type="match status" value="1"/>
</dbReference>
<dbReference type="Gene3D" id="3.60.15.10">
    <property type="entry name" value="Ribonuclease Z/Hydroxyacylglutathione hydrolase-like"/>
    <property type="match status" value="1"/>
</dbReference>
<dbReference type="AlphaFoldDB" id="A0AAQ4CRG6"/>
<dbReference type="Proteomes" id="UP001319921">
    <property type="component" value="Chromosome"/>
</dbReference>
<reference evidence="2 3" key="1">
    <citation type="journal article" date="2022" name="Microbiol. Resour. Announc.">
        <title>Complete Genome Sequence of the Hyperthermophilic and Acidophilic Archaeon Saccharolobus caldissimus Strain HS-3T.</title>
        <authorList>
            <person name="Sakai H.D."/>
            <person name="Kurosawa N."/>
        </authorList>
    </citation>
    <scope>NUCLEOTIDE SEQUENCE [LARGE SCALE GENOMIC DNA]</scope>
    <source>
        <strain evidence="2 3">JCM32116</strain>
    </source>
</reference>
<organism evidence="2 3">
    <name type="scientific">Saccharolobus caldissimus</name>
    <dbReference type="NCBI Taxonomy" id="1702097"/>
    <lineage>
        <taxon>Archaea</taxon>
        <taxon>Thermoproteota</taxon>
        <taxon>Thermoprotei</taxon>
        <taxon>Sulfolobales</taxon>
        <taxon>Sulfolobaceae</taxon>
        <taxon>Saccharolobus</taxon>
    </lineage>
</organism>
<dbReference type="GeneID" id="68866141"/>
<evidence type="ECO:0000313" key="2">
    <source>
        <dbReference type="EMBL" id="BDB98397.1"/>
    </source>
</evidence>
<keyword evidence="3" id="KW-1185">Reference proteome</keyword>
<dbReference type="CDD" id="cd16282">
    <property type="entry name" value="metallo-hydrolase-like_MBL-fold"/>
    <property type="match status" value="1"/>
</dbReference>
<dbReference type="SMART" id="SM00849">
    <property type="entry name" value="Lactamase_B"/>
    <property type="match status" value="1"/>
</dbReference>
<dbReference type="InterPro" id="IPR036866">
    <property type="entry name" value="RibonucZ/Hydroxyglut_hydro"/>
</dbReference>
<dbReference type="EMBL" id="AP025226">
    <property type="protein sequence ID" value="BDB98397.1"/>
    <property type="molecule type" value="Genomic_DNA"/>
</dbReference>
<evidence type="ECO:0000313" key="3">
    <source>
        <dbReference type="Proteomes" id="UP001319921"/>
    </source>
</evidence>
<dbReference type="SUPFAM" id="SSF56281">
    <property type="entry name" value="Metallo-hydrolase/oxidoreductase"/>
    <property type="match status" value="1"/>
</dbReference>
<dbReference type="Pfam" id="PF00753">
    <property type="entry name" value="Lactamase_B"/>
    <property type="match status" value="1"/>
</dbReference>
<gene>
    <name evidence="2" type="ORF">SACC_14140</name>
</gene>
<accession>A0AAQ4CRG6</accession>
<protein>
    <submittedName>
        <fullName evidence="2">MBL fold metallo-hydrolase</fullName>
    </submittedName>
</protein>
<dbReference type="KEGG" id="scas:SACC_14140"/>
<feature type="domain" description="Metallo-beta-lactamase" evidence="1">
    <location>
        <begin position="26"/>
        <end position="208"/>
    </location>
</feature>